<dbReference type="PANTHER" id="PTHR39639">
    <property type="entry name" value="CHROMOSOME 16, WHOLE GENOME SHOTGUN SEQUENCE"/>
    <property type="match status" value="1"/>
</dbReference>
<organism evidence="2 3">
    <name type="scientific">Acetatifactor muris</name>
    <dbReference type="NCBI Taxonomy" id="879566"/>
    <lineage>
        <taxon>Bacteria</taxon>
        <taxon>Bacillati</taxon>
        <taxon>Bacillota</taxon>
        <taxon>Clostridia</taxon>
        <taxon>Lachnospirales</taxon>
        <taxon>Lachnospiraceae</taxon>
        <taxon>Acetatifactor</taxon>
    </lineage>
</organism>
<accession>A0A2K4ZQ67</accession>
<dbReference type="AlphaFoldDB" id="A0A2K4ZQ67"/>
<evidence type="ECO:0000259" key="1">
    <source>
        <dbReference type="Pfam" id="PF03235"/>
    </source>
</evidence>
<dbReference type="Pfam" id="PF03235">
    <property type="entry name" value="GmrSD_N"/>
    <property type="match status" value="1"/>
</dbReference>
<gene>
    <name evidence="2" type="ORF">AMURIS_05388</name>
</gene>
<dbReference type="RefSeq" id="WP_103242546.1">
    <property type="nucleotide sequence ID" value="NZ_JANJZD010000065.1"/>
</dbReference>
<dbReference type="InterPro" id="IPR004919">
    <property type="entry name" value="GmrSD_N"/>
</dbReference>
<feature type="domain" description="GmrSD restriction endonucleases N-terminal" evidence="1">
    <location>
        <begin position="26"/>
        <end position="204"/>
    </location>
</feature>
<dbReference type="OrthoDB" id="9770340at2"/>
<reference evidence="2 3" key="1">
    <citation type="submission" date="2018-01" db="EMBL/GenBank/DDBJ databases">
        <authorList>
            <person name="Gaut B.S."/>
            <person name="Morton B.R."/>
            <person name="Clegg M.T."/>
            <person name="Duvall M.R."/>
        </authorList>
    </citation>
    <scope>NUCLEOTIDE SEQUENCE [LARGE SCALE GENOMIC DNA]</scope>
    <source>
        <strain evidence="2">GP69</strain>
    </source>
</reference>
<protein>
    <recommendedName>
        <fullName evidence="1">GmrSD restriction endonucleases N-terminal domain-containing protein</fullName>
    </recommendedName>
</protein>
<sequence length="371" mass="43751">MAKSILEIYNNISVQQYKTDMGFRALVEGVHDNLFVIPEYQRKYRWSKVQVEDLATSLIRQFPIPPIYTYRNGKGQLEILDGQQRVMSLYFYYIGKFFKNEKMSVFDYQEIDVDSAGNFVAALEKKYEIVPSNFYMQIGNDKCDISYRNLPVELRRKVDYLSISVVEIKISDLEKKDEILHKIFANLNNGGKQLSDQELRNGIYPCPFNRAMKKINENNENWRKLRGGMDEKGDDLEMLYRLSALKTYVVYEKNEYKIEGYKYSTKQMIDDFAKKSFSLHETEIAKYVDSIEGFILRLNISRKYFQKKTLIEGLYVVYEKRHIQCMVTDEICEEILKKRSFKDSTAGGTISLPNMNKRWKGIYDILSKYNQ</sequence>
<keyword evidence="3" id="KW-1185">Reference proteome</keyword>
<dbReference type="EMBL" id="OFSM01000059">
    <property type="protein sequence ID" value="SOY32623.1"/>
    <property type="molecule type" value="Genomic_DNA"/>
</dbReference>
<dbReference type="Proteomes" id="UP000236311">
    <property type="component" value="Unassembled WGS sequence"/>
</dbReference>
<dbReference type="PANTHER" id="PTHR39639:SF1">
    <property type="entry name" value="DUF262 DOMAIN-CONTAINING PROTEIN"/>
    <property type="match status" value="1"/>
</dbReference>
<evidence type="ECO:0000313" key="2">
    <source>
        <dbReference type="EMBL" id="SOY32623.1"/>
    </source>
</evidence>
<name>A0A2K4ZQ67_9FIRM</name>
<proteinExistence type="predicted"/>
<evidence type="ECO:0000313" key="3">
    <source>
        <dbReference type="Proteomes" id="UP000236311"/>
    </source>
</evidence>